<keyword evidence="11" id="KW-1185">Reference proteome</keyword>
<proteinExistence type="predicted"/>
<dbReference type="PROSITE" id="PS00774">
    <property type="entry name" value="CHITINASE_19_2"/>
    <property type="match status" value="1"/>
</dbReference>
<dbReference type="PANTHER" id="PTHR22595:SF45">
    <property type="entry name" value="CHITINASE 11"/>
    <property type="match status" value="1"/>
</dbReference>
<dbReference type="PANTHER" id="PTHR22595">
    <property type="entry name" value="CHITINASE-RELATED"/>
    <property type="match status" value="1"/>
</dbReference>
<dbReference type="SUPFAM" id="SSF53955">
    <property type="entry name" value="Lysozyme-like"/>
    <property type="match status" value="1"/>
</dbReference>
<keyword evidence="6" id="KW-0119">Carbohydrate metabolism</keyword>
<dbReference type="Gene3D" id="3.30.20.10">
    <property type="entry name" value="Endochitinase, domain 2"/>
    <property type="match status" value="1"/>
</dbReference>
<dbReference type="EMBL" id="JACEFO010000144">
    <property type="protein sequence ID" value="KAF8780111.1"/>
    <property type="molecule type" value="Genomic_DNA"/>
</dbReference>
<protein>
    <recommendedName>
        <fullName evidence="2">chitinase</fullName>
        <ecNumber evidence="2">3.2.1.14</ecNumber>
    </recommendedName>
</protein>
<evidence type="ECO:0000313" key="11">
    <source>
        <dbReference type="Proteomes" id="UP000636709"/>
    </source>
</evidence>
<dbReference type="EC" id="3.2.1.14" evidence="2"/>
<evidence type="ECO:0000256" key="8">
    <source>
        <dbReference type="ARBA" id="ARBA00023326"/>
    </source>
</evidence>
<dbReference type="GO" id="GO:0050832">
    <property type="term" value="P:defense response to fungus"/>
    <property type="evidence" value="ECO:0007669"/>
    <property type="project" value="TreeGrafter"/>
</dbReference>
<dbReference type="GO" id="GO:0008843">
    <property type="term" value="F:endochitinase activity"/>
    <property type="evidence" value="ECO:0007669"/>
    <property type="project" value="UniProtKB-EC"/>
</dbReference>
<dbReference type="AlphaFoldDB" id="A0A835FWE3"/>
<name>A0A835FWE3_9POAL</name>
<dbReference type="OrthoDB" id="5985073at2759"/>
<evidence type="ECO:0000256" key="4">
    <source>
        <dbReference type="ARBA" id="ARBA00022801"/>
    </source>
</evidence>
<evidence type="ECO:0000256" key="7">
    <source>
        <dbReference type="ARBA" id="ARBA00023295"/>
    </source>
</evidence>
<evidence type="ECO:0000256" key="1">
    <source>
        <dbReference type="ARBA" id="ARBA00000822"/>
    </source>
</evidence>
<dbReference type="InterPro" id="IPR000726">
    <property type="entry name" value="Glyco_hydro_19_cat"/>
</dbReference>
<evidence type="ECO:0000256" key="5">
    <source>
        <dbReference type="ARBA" id="ARBA00023157"/>
    </source>
</evidence>
<keyword evidence="4" id="KW-0378">Hydrolase</keyword>
<reference evidence="10" key="1">
    <citation type="submission" date="2020-07" db="EMBL/GenBank/DDBJ databases">
        <title>Genome sequence and genetic diversity analysis of an under-domesticated orphan crop, white fonio (Digitaria exilis).</title>
        <authorList>
            <person name="Bennetzen J.L."/>
            <person name="Chen S."/>
            <person name="Ma X."/>
            <person name="Wang X."/>
            <person name="Yssel A.E.J."/>
            <person name="Chaluvadi S.R."/>
            <person name="Johnson M."/>
            <person name="Gangashetty P."/>
            <person name="Hamidou F."/>
            <person name="Sanogo M.D."/>
            <person name="Zwaenepoel A."/>
            <person name="Wallace J."/>
            <person name="Van De Peer Y."/>
            <person name="Van Deynze A."/>
        </authorList>
    </citation>
    <scope>NUCLEOTIDE SEQUENCE</scope>
    <source>
        <tissue evidence="10">Leaves</tissue>
    </source>
</reference>
<dbReference type="GO" id="GO:0016998">
    <property type="term" value="P:cell wall macromolecule catabolic process"/>
    <property type="evidence" value="ECO:0007669"/>
    <property type="project" value="InterPro"/>
</dbReference>
<dbReference type="Pfam" id="PF00182">
    <property type="entry name" value="Glyco_hydro_19"/>
    <property type="match status" value="1"/>
</dbReference>
<evidence type="ECO:0000313" key="10">
    <source>
        <dbReference type="EMBL" id="KAF8780111.1"/>
    </source>
</evidence>
<keyword evidence="8" id="KW-0624">Polysaccharide degradation</keyword>
<dbReference type="InterPro" id="IPR023346">
    <property type="entry name" value="Lysozyme-like_dom_sf"/>
</dbReference>
<dbReference type="GO" id="GO:0006032">
    <property type="term" value="P:chitin catabolic process"/>
    <property type="evidence" value="ECO:0007669"/>
    <property type="project" value="InterPro"/>
</dbReference>
<comment type="catalytic activity">
    <reaction evidence="1">
        <text>Random endo-hydrolysis of N-acetyl-beta-D-glucosaminide (1-&gt;4)-beta-linkages in chitin and chitodextrins.</text>
        <dbReference type="EC" id="3.2.1.14"/>
    </reaction>
</comment>
<evidence type="ECO:0000259" key="9">
    <source>
        <dbReference type="PROSITE" id="PS00774"/>
    </source>
</evidence>
<comment type="caution">
    <text evidence="10">The sequence shown here is derived from an EMBL/GenBank/DDBJ whole genome shotgun (WGS) entry which is preliminary data.</text>
</comment>
<dbReference type="Gene3D" id="1.10.530.10">
    <property type="match status" value="1"/>
</dbReference>
<evidence type="ECO:0000256" key="6">
    <source>
        <dbReference type="ARBA" id="ARBA00023277"/>
    </source>
</evidence>
<evidence type="ECO:0000256" key="3">
    <source>
        <dbReference type="ARBA" id="ARBA00022729"/>
    </source>
</evidence>
<gene>
    <name evidence="10" type="ORF">HU200_001768</name>
</gene>
<sequence>MEYVSQLPVVDRALLPQMVTAPGAMTDVVAKISGNCLRLVLARFGSGVPRRGEANSVVGSAWLTTDTHRAGLPHPDGETMVTALQGEMHRGQKVASLEAARIIGYAETDWESGGNFARSIDCKTRGQQVALYRRSLSGVLTTSLTDDVRYEDRMRAAPRNLALGPIARRYINAVLCCCVQTAVPPPPFLRKVFALLAIAGVVLLAATGGASGQQGAGAIITRQVFEGMLSHRGDSGCQGAFYTYDAFVKAAARFPAFGATGDAQTRRRELAAFFGQTSHETTGGWPTAPGGTFAWGYCRVEEQQQTDPPYYGRGPIQLTHKYNYDLAGKALKLDLVGKPSLVSSDPVVAFETAIWFWMTPQAAKPSCHDVITGRWTPSTGDRAAGRLPGYGLLTNIINGGLECGKGGQPTDGDSNRVGFYRRYCKMLGVTGGANLNCQNQKPYAPAG</sequence>
<keyword evidence="3" id="KW-0732">Signal</keyword>
<dbReference type="FunFam" id="3.30.20.10:FF:000002">
    <property type="entry name" value="Acidic endochitinase pcht28"/>
    <property type="match status" value="1"/>
</dbReference>
<evidence type="ECO:0000256" key="2">
    <source>
        <dbReference type="ARBA" id="ARBA00012729"/>
    </source>
</evidence>
<accession>A0A835FWE3</accession>
<dbReference type="Proteomes" id="UP000636709">
    <property type="component" value="Unassembled WGS sequence"/>
</dbReference>
<organism evidence="10 11">
    <name type="scientific">Digitaria exilis</name>
    <dbReference type="NCBI Taxonomy" id="1010633"/>
    <lineage>
        <taxon>Eukaryota</taxon>
        <taxon>Viridiplantae</taxon>
        <taxon>Streptophyta</taxon>
        <taxon>Embryophyta</taxon>
        <taxon>Tracheophyta</taxon>
        <taxon>Spermatophyta</taxon>
        <taxon>Magnoliopsida</taxon>
        <taxon>Liliopsida</taxon>
        <taxon>Poales</taxon>
        <taxon>Poaceae</taxon>
        <taxon>PACMAD clade</taxon>
        <taxon>Panicoideae</taxon>
        <taxon>Panicodae</taxon>
        <taxon>Paniceae</taxon>
        <taxon>Anthephorinae</taxon>
        <taxon>Digitaria</taxon>
    </lineage>
</organism>
<dbReference type="GO" id="GO:0000272">
    <property type="term" value="P:polysaccharide catabolic process"/>
    <property type="evidence" value="ECO:0007669"/>
    <property type="project" value="UniProtKB-KW"/>
</dbReference>
<keyword evidence="5" id="KW-1015">Disulfide bond</keyword>
<dbReference type="CDD" id="cd00325">
    <property type="entry name" value="chitinase_GH19"/>
    <property type="match status" value="1"/>
</dbReference>
<keyword evidence="7" id="KW-0326">Glycosidase</keyword>
<feature type="domain" description="Glycoside hydrolase family 19 catalytic" evidence="9">
    <location>
        <begin position="348"/>
        <end position="358"/>
    </location>
</feature>